<comment type="caution">
    <text evidence="3">The sequence shown here is derived from an EMBL/GenBank/DDBJ whole genome shotgun (WGS) entry which is preliminary data.</text>
</comment>
<dbReference type="Gene3D" id="3.10.20.90">
    <property type="entry name" value="Phosphatidylinositol 3-kinase Catalytic Subunit, Chain A, domain 1"/>
    <property type="match status" value="1"/>
</dbReference>
<dbReference type="CDD" id="cd02958">
    <property type="entry name" value="UAS"/>
    <property type="match status" value="1"/>
</dbReference>
<dbReference type="GO" id="GO:0043130">
    <property type="term" value="F:ubiquitin binding"/>
    <property type="evidence" value="ECO:0007669"/>
    <property type="project" value="TreeGrafter"/>
</dbReference>
<proteinExistence type="predicted"/>
<evidence type="ECO:0000313" key="3">
    <source>
        <dbReference type="EMBL" id="KAG2185749.1"/>
    </source>
</evidence>
<feature type="region of interest" description="Disordered" evidence="1">
    <location>
        <begin position="42"/>
        <end position="68"/>
    </location>
</feature>
<dbReference type="Pfam" id="PF00789">
    <property type="entry name" value="UBX"/>
    <property type="match status" value="1"/>
</dbReference>
<dbReference type="PROSITE" id="PS50033">
    <property type="entry name" value="UBX"/>
    <property type="match status" value="1"/>
</dbReference>
<feature type="domain" description="UBX" evidence="2">
    <location>
        <begin position="370"/>
        <end position="446"/>
    </location>
</feature>
<dbReference type="SMART" id="SM00166">
    <property type="entry name" value="UBX"/>
    <property type="match status" value="1"/>
</dbReference>
<dbReference type="InterPro" id="IPR009060">
    <property type="entry name" value="UBA-like_sf"/>
</dbReference>
<dbReference type="InterPro" id="IPR006577">
    <property type="entry name" value="UAS"/>
</dbReference>
<dbReference type="OrthoDB" id="270602at2759"/>
<dbReference type="CDD" id="cd01767">
    <property type="entry name" value="UBX"/>
    <property type="match status" value="1"/>
</dbReference>
<dbReference type="Gene3D" id="3.40.30.10">
    <property type="entry name" value="Glutaredoxin"/>
    <property type="match status" value="1"/>
</dbReference>
<dbReference type="PANTHER" id="PTHR23322:SF6">
    <property type="entry name" value="UBX DOMAIN-CONTAINING PROTEIN 7"/>
    <property type="match status" value="1"/>
</dbReference>
<dbReference type="CDD" id="cd14348">
    <property type="entry name" value="UBA_p47"/>
    <property type="match status" value="1"/>
</dbReference>
<feature type="region of interest" description="Disordered" evidence="1">
    <location>
        <begin position="322"/>
        <end position="376"/>
    </location>
</feature>
<sequence>MEDEKISNFCAVTSCNPDIAQSYLQVSDWNVETALSLYFENSGAPLGPPEPIPETTNPYSGLNDDDEDSDEALARQLQNEQYGGEQSDNVRAPIAPKTDVLVGDDSFEHTFSRPNPILYRHPVFNQGDSSSNPIAPEAFRNFESEMESLQGGRSHSPATSDKTRRLADLFRPPFDMMYQGDFEHARNFAKDNKKWLMVNLQDPTEFACQVMNRDLWSEQAVKDVVNESFVFLQYGSESPEGKRYVTYYPIETYPHVAIIDARTGERVKAWNMQMSASDFLMNVTEFLESKANQKQPTTKKPKVADMTEEEQLNAAIAASLGNNAGNNEASSSAIESPAETQEVDEEAIEEERQASVLDSIAANKRDEPTDPKTSTRIQLRLPDGSRIVRRFNKTDPVRYIFEFVKAEVSEAETRPFELVYNRQQLIDLIDKDIKDAGLENSAINFIFS</sequence>
<dbReference type="InterPro" id="IPR029071">
    <property type="entry name" value="Ubiquitin-like_domsf"/>
</dbReference>
<protein>
    <recommendedName>
        <fullName evidence="2">UBX domain-containing protein</fullName>
    </recommendedName>
</protein>
<dbReference type="PANTHER" id="PTHR23322">
    <property type="entry name" value="FAS-ASSOCIATED PROTEIN"/>
    <property type="match status" value="1"/>
</dbReference>
<name>A0A8H7Q649_MORIS</name>
<feature type="compositionally biased region" description="Low complexity" evidence="1">
    <location>
        <begin position="322"/>
        <end position="336"/>
    </location>
</feature>
<dbReference type="SUPFAM" id="SSF54236">
    <property type="entry name" value="Ubiquitin-like"/>
    <property type="match status" value="1"/>
</dbReference>
<dbReference type="InterPro" id="IPR050730">
    <property type="entry name" value="UBX_domain-protein"/>
</dbReference>
<dbReference type="Gene3D" id="1.10.8.10">
    <property type="entry name" value="DNA helicase RuvA subunit, C-terminal domain"/>
    <property type="match status" value="1"/>
</dbReference>
<dbReference type="InterPro" id="IPR001012">
    <property type="entry name" value="UBX_dom"/>
</dbReference>
<dbReference type="Proteomes" id="UP000654370">
    <property type="component" value="Unassembled WGS sequence"/>
</dbReference>
<dbReference type="SUPFAM" id="SSF52833">
    <property type="entry name" value="Thioredoxin-like"/>
    <property type="match status" value="1"/>
</dbReference>
<dbReference type="SMART" id="SM00594">
    <property type="entry name" value="UAS"/>
    <property type="match status" value="1"/>
</dbReference>
<dbReference type="AlphaFoldDB" id="A0A8H7Q649"/>
<dbReference type="Pfam" id="PF14555">
    <property type="entry name" value="UBA_4"/>
    <property type="match status" value="1"/>
</dbReference>
<reference evidence="3" key="1">
    <citation type="submission" date="2020-12" db="EMBL/GenBank/DDBJ databases">
        <title>Metabolic potential, ecology and presence of endohyphal bacteria is reflected in genomic diversity of Mucoromycotina.</title>
        <authorList>
            <person name="Muszewska A."/>
            <person name="Okrasinska A."/>
            <person name="Steczkiewicz K."/>
            <person name="Drgas O."/>
            <person name="Orlowska M."/>
            <person name="Perlinska-Lenart U."/>
            <person name="Aleksandrzak-Piekarczyk T."/>
            <person name="Szatraj K."/>
            <person name="Zielenkiewicz U."/>
            <person name="Pilsyk S."/>
            <person name="Malc E."/>
            <person name="Mieczkowski P."/>
            <person name="Kruszewska J.S."/>
            <person name="Biernat P."/>
            <person name="Pawlowska J."/>
        </authorList>
    </citation>
    <scope>NUCLEOTIDE SEQUENCE</scope>
    <source>
        <strain evidence="3">WA0000067209</strain>
    </source>
</reference>
<dbReference type="SUPFAM" id="SSF46934">
    <property type="entry name" value="UBA-like"/>
    <property type="match status" value="1"/>
</dbReference>
<keyword evidence="4" id="KW-1185">Reference proteome</keyword>
<evidence type="ECO:0000313" key="4">
    <source>
        <dbReference type="Proteomes" id="UP000654370"/>
    </source>
</evidence>
<dbReference type="Pfam" id="PF13899">
    <property type="entry name" value="Thioredoxin_7"/>
    <property type="match status" value="1"/>
</dbReference>
<evidence type="ECO:0000259" key="2">
    <source>
        <dbReference type="PROSITE" id="PS50033"/>
    </source>
</evidence>
<dbReference type="EMBL" id="JAEPQZ010000001">
    <property type="protein sequence ID" value="KAG2185749.1"/>
    <property type="molecule type" value="Genomic_DNA"/>
</dbReference>
<organism evidence="3 4">
    <name type="scientific">Mortierella isabellina</name>
    <name type="common">Filamentous fungus</name>
    <name type="synonym">Umbelopsis isabellina</name>
    <dbReference type="NCBI Taxonomy" id="91625"/>
    <lineage>
        <taxon>Eukaryota</taxon>
        <taxon>Fungi</taxon>
        <taxon>Fungi incertae sedis</taxon>
        <taxon>Mucoromycota</taxon>
        <taxon>Mucoromycotina</taxon>
        <taxon>Umbelopsidomycetes</taxon>
        <taxon>Umbelopsidales</taxon>
        <taxon>Umbelopsidaceae</taxon>
        <taxon>Umbelopsis</taxon>
    </lineage>
</organism>
<dbReference type="InterPro" id="IPR036249">
    <property type="entry name" value="Thioredoxin-like_sf"/>
</dbReference>
<gene>
    <name evidence="3" type="ORF">INT43_002184</name>
</gene>
<dbReference type="GO" id="GO:0043161">
    <property type="term" value="P:proteasome-mediated ubiquitin-dependent protein catabolic process"/>
    <property type="evidence" value="ECO:0007669"/>
    <property type="project" value="TreeGrafter"/>
</dbReference>
<evidence type="ECO:0000256" key="1">
    <source>
        <dbReference type="SAM" id="MobiDB-lite"/>
    </source>
</evidence>
<dbReference type="GO" id="GO:0005634">
    <property type="term" value="C:nucleus"/>
    <property type="evidence" value="ECO:0007669"/>
    <property type="project" value="TreeGrafter"/>
</dbReference>
<accession>A0A8H7Q649</accession>